<dbReference type="PANTHER" id="PTHR35569">
    <property type="entry name" value="CYANAMIDE HYDRATASE DDI2-RELATED"/>
    <property type="match status" value="1"/>
</dbReference>
<reference evidence="3" key="1">
    <citation type="submission" date="2022-07" db="EMBL/GenBank/DDBJ databases">
        <title>Fungi with potential for degradation of polypropylene.</title>
        <authorList>
            <person name="Gostincar C."/>
        </authorList>
    </citation>
    <scope>NUCLEOTIDE SEQUENCE</scope>
    <source>
        <strain evidence="3">EXF-13287</strain>
    </source>
</reference>
<evidence type="ECO:0000259" key="2">
    <source>
        <dbReference type="Pfam" id="PF01966"/>
    </source>
</evidence>
<dbReference type="Pfam" id="PF01966">
    <property type="entry name" value="HD"/>
    <property type="match status" value="1"/>
</dbReference>
<feature type="domain" description="HD" evidence="2">
    <location>
        <begin position="63"/>
        <end position="167"/>
    </location>
</feature>
<accession>A0AA38RNQ8</accession>
<dbReference type="PANTHER" id="PTHR35569:SF1">
    <property type="entry name" value="CYANAMIDE HYDRATASE DDI2-RELATED"/>
    <property type="match status" value="1"/>
</dbReference>
<dbReference type="EMBL" id="JANBVN010000116">
    <property type="protein sequence ID" value="KAJ9143139.1"/>
    <property type="molecule type" value="Genomic_DNA"/>
</dbReference>
<organism evidence="3 4">
    <name type="scientific">Coniochaeta hoffmannii</name>
    <dbReference type="NCBI Taxonomy" id="91930"/>
    <lineage>
        <taxon>Eukaryota</taxon>
        <taxon>Fungi</taxon>
        <taxon>Dikarya</taxon>
        <taxon>Ascomycota</taxon>
        <taxon>Pezizomycotina</taxon>
        <taxon>Sordariomycetes</taxon>
        <taxon>Sordariomycetidae</taxon>
        <taxon>Coniochaetales</taxon>
        <taxon>Coniochaetaceae</taxon>
        <taxon>Coniochaeta</taxon>
    </lineage>
</organism>
<evidence type="ECO:0000313" key="4">
    <source>
        <dbReference type="Proteomes" id="UP001174691"/>
    </source>
</evidence>
<evidence type="ECO:0000313" key="3">
    <source>
        <dbReference type="EMBL" id="KAJ9143139.1"/>
    </source>
</evidence>
<protein>
    <recommendedName>
        <fullName evidence="2">HD domain-containing protein</fullName>
    </recommendedName>
</protein>
<sequence length="270" mass="30002">MLATTITFLTLATICLASLEHVLNPQPLPDRYPRRTIAGVQVIDTPLIRAAETFARSHADDTVYKHVMRSWLLGTLLLDHNATLAAAVDPEVHAAAILLHDLGFDRDPDSPVVSHDRRFEIDGAVAARDFIRAHGEGKGWEERRVQLVWDAIALHTEHKINPYKEAEVAVVASSILLDFTGPGLGVTEDEYAAVAREFPNADLIDSVVDSLSWLCRTKPETTYDTFMQPYGERFVEGYHPVGHRAIDGLLGQIEDSSAVFDWNWAPRGNE</sequence>
<dbReference type="SUPFAM" id="SSF109604">
    <property type="entry name" value="HD-domain/PDEase-like"/>
    <property type="match status" value="1"/>
</dbReference>
<comment type="caution">
    <text evidence="3">The sequence shown here is derived from an EMBL/GenBank/DDBJ whole genome shotgun (WGS) entry which is preliminary data.</text>
</comment>
<dbReference type="InterPro" id="IPR006674">
    <property type="entry name" value="HD_domain"/>
</dbReference>
<gene>
    <name evidence="3" type="ORF">NKR19_g6998</name>
</gene>
<evidence type="ECO:0000256" key="1">
    <source>
        <dbReference type="SAM" id="SignalP"/>
    </source>
</evidence>
<keyword evidence="4" id="KW-1185">Reference proteome</keyword>
<feature type="chain" id="PRO_5041388494" description="HD domain-containing protein" evidence="1">
    <location>
        <begin position="18"/>
        <end position="270"/>
    </location>
</feature>
<name>A0AA38RNQ8_9PEZI</name>
<dbReference type="AlphaFoldDB" id="A0AA38RNQ8"/>
<keyword evidence="1" id="KW-0732">Signal</keyword>
<dbReference type="Gene3D" id="1.10.3210.10">
    <property type="entry name" value="Hypothetical protein af1432"/>
    <property type="match status" value="1"/>
</dbReference>
<proteinExistence type="predicted"/>
<feature type="signal peptide" evidence="1">
    <location>
        <begin position="1"/>
        <end position="17"/>
    </location>
</feature>
<dbReference type="Proteomes" id="UP001174691">
    <property type="component" value="Unassembled WGS sequence"/>
</dbReference>